<evidence type="ECO:0000259" key="7">
    <source>
        <dbReference type="PROSITE" id="PS51352"/>
    </source>
</evidence>
<dbReference type="AlphaFoldDB" id="A0A2H0NEE8"/>
<dbReference type="GO" id="GO:0016491">
    <property type="term" value="F:oxidoreductase activity"/>
    <property type="evidence" value="ECO:0007669"/>
    <property type="project" value="UniProtKB-KW"/>
</dbReference>
<evidence type="ECO:0000256" key="1">
    <source>
        <dbReference type="ARBA" id="ARBA00005791"/>
    </source>
</evidence>
<evidence type="ECO:0000256" key="2">
    <source>
        <dbReference type="ARBA" id="ARBA00022729"/>
    </source>
</evidence>
<dbReference type="PANTHER" id="PTHR13887:SF14">
    <property type="entry name" value="DISULFIDE BOND FORMATION PROTEIN D"/>
    <property type="match status" value="1"/>
</dbReference>
<evidence type="ECO:0000256" key="3">
    <source>
        <dbReference type="ARBA" id="ARBA00023002"/>
    </source>
</evidence>
<keyword evidence="5" id="KW-0676">Redox-active center</keyword>
<keyword evidence="6" id="KW-0812">Transmembrane</keyword>
<dbReference type="InterPro" id="IPR013766">
    <property type="entry name" value="Thioredoxin_domain"/>
</dbReference>
<dbReference type="Gene3D" id="3.40.30.10">
    <property type="entry name" value="Glutaredoxin"/>
    <property type="match status" value="1"/>
</dbReference>
<sequence>MEQDEYRIRGLINNLSPRSAFRTGMLTGLGIVFLLGFFVLLGILFTKNDGVSAYNQEVKDNGNPLAVAPDSAGTGDINIKPVSAKNDWIKGDRNARISIIEFSDSECPFCQRFHSTMQQIVAEYDGEVNWIYRHFPLVSLHSKASKEAEATECAGEQGGNDAFWAYIDELFAITPANNGLDLNQLPEIAGTIGLDVDQFQTCLDSGKYAQKIQNSISEAQAAGARGTPYSVILAGDKKLVIPGALPLEQVKSMIDTIL</sequence>
<comment type="caution">
    <text evidence="8">The sequence shown here is derived from an EMBL/GenBank/DDBJ whole genome shotgun (WGS) entry which is preliminary data.</text>
</comment>
<comment type="similarity">
    <text evidence="1">Belongs to the thioredoxin family. DsbA subfamily.</text>
</comment>
<evidence type="ECO:0000256" key="5">
    <source>
        <dbReference type="ARBA" id="ARBA00023284"/>
    </source>
</evidence>
<organism evidence="8 9">
    <name type="scientific">Candidatus Komeilibacteria bacterium CG11_big_fil_rev_8_21_14_0_20_36_20</name>
    <dbReference type="NCBI Taxonomy" id="1974477"/>
    <lineage>
        <taxon>Bacteria</taxon>
        <taxon>Candidatus Komeiliibacteriota</taxon>
    </lineage>
</organism>
<keyword evidence="2" id="KW-0732">Signal</keyword>
<evidence type="ECO:0000313" key="9">
    <source>
        <dbReference type="Proteomes" id="UP000230564"/>
    </source>
</evidence>
<gene>
    <name evidence="8" type="ORF">COV55_00365</name>
</gene>
<dbReference type="PROSITE" id="PS51352">
    <property type="entry name" value="THIOREDOXIN_2"/>
    <property type="match status" value="1"/>
</dbReference>
<evidence type="ECO:0000256" key="6">
    <source>
        <dbReference type="SAM" id="Phobius"/>
    </source>
</evidence>
<proteinExistence type="inferred from homology"/>
<keyword evidence="6" id="KW-1133">Transmembrane helix</keyword>
<keyword evidence="3" id="KW-0560">Oxidoreductase</keyword>
<keyword evidence="6" id="KW-0472">Membrane</keyword>
<reference evidence="8 9" key="1">
    <citation type="submission" date="2017-09" db="EMBL/GenBank/DDBJ databases">
        <title>Depth-based differentiation of microbial function through sediment-hosted aquifers and enrichment of novel symbionts in the deep terrestrial subsurface.</title>
        <authorList>
            <person name="Probst A.J."/>
            <person name="Ladd B."/>
            <person name="Jarett J.K."/>
            <person name="Geller-Mcgrath D.E."/>
            <person name="Sieber C.M."/>
            <person name="Emerson J.B."/>
            <person name="Anantharaman K."/>
            <person name="Thomas B.C."/>
            <person name="Malmstrom R."/>
            <person name="Stieglmeier M."/>
            <person name="Klingl A."/>
            <person name="Woyke T."/>
            <person name="Ryan C.M."/>
            <person name="Banfield J.F."/>
        </authorList>
    </citation>
    <scope>NUCLEOTIDE SEQUENCE [LARGE SCALE GENOMIC DNA]</scope>
    <source>
        <strain evidence="8">CG11_big_fil_rev_8_21_14_0_20_36_20</strain>
    </source>
</reference>
<dbReference type="EMBL" id="PCWQ01000005">
    <property type="protein sequence ID" value="PIR07267.1"/>
    <property type="molecule type" value="Genomic_DNA"/>
</dbReference>
<name>A0A2H0NEE8_9BACT</name>
<keyword evidence="4" id="KW-1015">Disulfide bond</keyword>
<protein>
    <recommendedName>
        <fullName evidence="7">Thioredoxin domain-containing protein</fullName>
    </recommendedName>
</protein>
<evidence type="ECO:0000256" key="4">
    <source>
        <dbReference type="ARBA" id="ARBA00023157"/>
    </source>
</evidence>
<feature type="domain" description="Thioredoxin" evidence="7">
    <location>
        <begin position="56"/>
        <end position="258"/>
    </location>
</feature>
<dbReference type="SUPFAM" id="SSF52833">
    <property type="entry name" value="Thioredoxin-like"/>
    <property type="match status" value="1"/>
</dbReference>
<feature type="transmembrane region" description="Helical" evidence="6">
    <location>
        <begin position="21"/>
        <end position="45"/>
    </location>
</feature>
<dbReference type="Proteomes" id="UP000230564">
    <property type="component" value="Unassembled WGS sequence"/>
</dbReference>
<dbReference type="InterPro" id="IPR012336">
    <property type="entry name" value="Thioredoxin-like_fold"/>
</dbReference>
<accession>A0A2H0NEE8</accession>
<dbReference type="InterPro" id="IPR036249">
    <property type="entry name" value="Thioredoxin-like_sf"/>
</dbReference>
<dbReference type="PANTHER" id="PTHR13887">
    <property type="entry name" value="GLUTATHIONE S-TRANSFERASE KAPPA"/>
    <property type="match status" value="1"/>
</dbReference>
<evidence type="ECO:0000313" key="8">
    <source>
        <dbReference type="EMBL" id="PIR07267.1"/>
    </source>
</evidence>
<dbReference type="Pfam" id="PF13462">
    <property type="entry name" value="Thioredoxin_4"/>
    <property type="match status" value="1"/>
</dbReference>